<name>A0ABR2YFS1_9CHLO</name>
<dbReference type="Gene3D" id="3.50.50.60">
    <property type="entry name" value="FAD/NAD(P)-binding domain"/>
    <property type="match status" value="1"/>
</dbReference>
<reference evidence="1 2" key="1">
    <citation type="journal article" date="2024" name="Nat. Commun.">
        <title>Phylogenomics reveals the evolutionary origins of lichenization in chlorophyte algae.</title>
        <authorList>
            <person name="Puginier C."/>
            <person name="Libourel C."/>
            <person name="Otte J."/>
            <person name="Skaloud P."/>
            <person name="Haon M."/>
            <person name="Grisel S."/>
            <person name="Petersen M."/>
            <person name="Berrin J.G."/>
            <person name="Delaux P.M."/>
            <person name="Dal Grande F."/>
            <person name="Keller J."/>
        </authorList>
    </citation>
    <scope>NUCLEOTIDE SEQUENCE [LARGE SCALE GENOMIC DNA]</scope>
    <source>
        <strain evidence="1 2">SAG 216-7</strain>
    </source>
</reference>
<dbReference type="Proteomes" id="UP001491310">
    <property type="component" value="Unassembled WGS sequence"/>
</dbReference>
<dbReference type="PANTHER" id="PTHR38663:SF1">
    <property type="entry name" value="L-ORNITHINE N(5)-MONOOXYGENASE"/>
    <property type="match status" value="1"/>
</dbReference>
<dbReference type="InterPro" id="IPR036188">
    <property type="entry name" value="FAD/NAD-bd_sf"/>
</dbReference>
<dbReference type="SUPFAM" id="SSF51905">
    <property type="entry name" value="FAD/NAD(P)-binding domain"/>
    <property type="match status" value="1"/>
</dbReference>
<proteinExistence type="predicted"/>
<gene>
    <name evidence="1" type="ORF">WJX75_008055</name>
</gene>
<dbReference type="EMBL" id="JALJOT010000013">
    <property type="protein sequence ID" value="KAK9904265.1"/>
    <property type="molecule type" value="Genomic_DNA"/>
</dbReference>
<protein>
    <submittedName>
        <fullName evidence="1">Uncharacterized protein</fullName>
    </submittedName>
</protein>
<dbReference type="PANTHER" id="PTHR38663">
    <property type="match status" value="1"/>
</dbReference>
<accession>A0ABR2YFS1</accession>
<organism evidence="1 2">
    <name type="scientific">Coccomyxa subellipsoidea</name>
    <dbReference type="NCBI Taxonomy" id="248742"/>
    <lineage>
        <taxon>Eukaryota</taxon>
        <taxon>Viridiplantae</taxon>
        <taxon>Chlorophyta</taxon>
        <taxon>core chlorophytes</taxon>
        <taxon>Trebouxiophyceae</taxon>
        <taxon>Trebouxiophyceae incertae sedis</taxon>
        <taxon>Coccomyxaceae</taxon>
        <taxon>Coccomyxa</taxon>
    </lineage>
</organism>
<comment type="caution">
    <text evidence="1">The sequence shown here is derived from an EMBL/GenBank/DDBJ whole genome shotgun (WGS) entry which is preliminary data.</text>
</comment>
<sequence length="307" mass="33216">MMRATQAQASVDAQARDLRDLVEAAAEGPIIQHAVDVRVSEADLAGKAVVIVGGGMTSAQLALRACGGPAASVTLICRHKLRVRALDCEVGWYGNKELAAYRANCDHLQRLRMCQAGPDCGKIAGGEDIQEGSDKRINADVLWLATGIAMDGLSDPLLSQVQATCPTMFVGGYPMLDDGTLAWPGMTLFLLGRTVTLSIGPAAGEMPGMRMGADRIVKCIMGIFNGYGLPEVTPWVSIAEQLGGDRGRIIEAEPLRFEAAQEMHLLVPKLYSRILPERCKVKANSKRQRIYIILHKDSDISWRFLKG</sequence>
<evidence type="ECO:0000313" key="2">
    <source>
        <dbReference type="Proteomes" id="UP001491310"/>
    </source>
</evidence>
<keyword evidence="2" id="KW-1185">Reference proteome</keyword>
<evidence type="ECO:0000313" key="1">
    <source>
        <dbReference type="EMBL" id="KAK9904265.1"/>
    </source>
</evidence>